<dbReference type="Pfam" id="PF01494">
    <property type="entry name" value="FAD_binding_3"/>
    <property type="match status" value="1"/>
</dbReference>
<feature type="coiled-coil region" evidence="5">
    <location>
        <begin position="1413"/>
        <end position="1440"/>
    </location>
</feature>
<dbReference type="SMART" id="SM00806">
    <property type="entry name" value="AIP3"/>
    <property type="match status" value="1"/>
</dbReference>
<keyword evidence="5" id="KW-0175">Coiled coil</keyword>
<feature type="region of interest" description="Disordered" evidence="6">
    <location>
        <begin position="734"/>
        <end position="828"/>
    </location>
</feature>
<feature type="compositionally biased region" description="Acidic residues" evidence="6">
    <location>
        <begin position="1478"/>
        <end position="1514"/>
    </location>
</feature>
<feature type="region of interest" description="Disordered" evidence="6">
    <location>
        <begin position="687"/>
        <end position="721"/>
    </location>
</feature>
<dbReference type="GO" id="GO:0005519">
    <property type="term" value="F:cytoskeletal regulatory protein binding"/>
    <property type="evidence" value="ECO:0007669"/>
    <property type="project" value="InterPro"/>
</dbReference>
<evidence type="ECO:0000313" key="8">
    <source>
        <dbReference type="EMBL" id="RXG47227.1"/>
    </source>
</evidence>
<dbReference type="Proteomes" id="UP000288725">
    <property type="component" value="Chromosome 5"/>
</dbReference>
<dbReference type="PANTHER" id="PTHR46972:SF1">
    <property type="entry name" value="FAD DEPENDENT OXIDOREDUCTASE DOMAIN-CONTAINING PROTEIN"/>
    <property type="match status" value="1"/>
</dbReference>
<feature type="region of interest" description="Disordered" evidence="6">
    <location>
        <begin position="885"/>
        <end position="997"/>
    </location>
</feature>
<proteinExistence type="predicted"/>
<evidence type="ECO:0000256" key="5">
    <source>
        <dbReference type="SAM" id="Coils"/>
    </source>
</evidence>
<dbReference type="InterPro" id="IPR036188">
    <property type="entry name" value="FAD/NAD-bd_sf"/>
</dbReference>
<dbReference type="GO" id="GO:0071949">
    <property type="term" value="F:FAD binding"/>
    <property type="evidence" value="ECO:0007669"/>
    <property type="project" value="InterPro"/>
</dbReference>
<dbReference type="Gene3D" id="3.50.50.60">
    <property type="entry name" value="FAD/NAD(P)-binding domain"/>
    <property type="match status" value="1"/>
</dbReference>
<gene>
    <name evidence="8" type="ORF">VDGE_07034</name>
</gene>
<reference evidence="8 9" key="1">
    <citation type="submission" date="2018-12" db="EMBL/GenBank/DDBJ databases">
        <title>Genome of Verticillium dahliae isolate Getta Getta.</title>
        <authorList>
            <person name="Gardiner D.M."/>
        </authorList>
    </citation>
    <scope>NUCLEOTIDE SEQUENCE [LARGE SCALE GENOMIC DNA]</scope>
    <source>
        <strain evidence="8 9">Getta Getta</strain>
    </source>
</reference>
<dbReference type="Pfam" id="PF23153">
    <property type="entry name" value="Aip3p_Bud6_N"/>
    <property type="match status" value="1"/>
</dbReference>
<sequence length="1536" mass="169055">MFMQFLRPWGLRIAIIGAGPAGCMLARLLHRANVSVTVLESEASLDFRSQGGTLDLHTSTGLLAMKEAGLWDEFLEHARYDGQYIAWVDRHARQHFVMGASSARSDVQERPEIDRAQLRRILAASLPEGMIKWDHRLRRVEAPNTLVFDKLTTSDFDLVVGAEGAWSKVRKFVKPDVDPTYTGIGLYELSIPNASVTAPELYQLVNRGSVFGHADGKRLSIQQMGDGSLNVYVSSLKDGADWMRPEKCGHDTSDLAAAKEALMEEYRDWDSTITDAILKPQGACKTRSLYMLPVGFRWEHHRGVTVIGDAAHLMGPFAGEGVNVALEDAMRLAASIIAAAQNTEDGKETLDRQVDAFEKDMFPRMEKVQRLTDELMHDYFHTPGVPQSIMARVLTRHVKFSTPAVLHPLATLGVAWLPVLEQPGLQMAAKVAGMLERNVIVSRSTISIETGGGTIPTAAQHIRTLCPPSKKAPHRHHVVATSPPVRKRRADPTRPDPSRGITDPVTTATMQAPGPSRMQRRSPGATEPGPPPNVPVRPISPGVGMNPQMRSSTASSRSAQSSSSRRGKDSTGSANMPLSQIEKSVTHLLVATKQLLETLTQWSRGQATDGQVSDVYVRLGYEFNMACRAFSAINVDTSDLGNVPELLRNILESTLSQEASTESLEKYLPRIRDIIINLLHGLKRKQQKLRQKQARDREAGASGSAPERTVSTSTVASGNTGLTNLLEEGIQNGYRPDLQSKDTSGQPSNPNQNPNASPSRRFPPRDQSRTSLVSDQSSMSSNTMQNMPVMPPYPGDETAMPAGPPNADLNLDAFPPPPPPPKQANSALAALQKGGDLERRASRRYSQYQISKHLGGPMTGVPMLPSQNTPIPNRGRGEVRESLRAVQVRESVRHSRSTSNQSARGAGYEPSPVRAPSRIAEEISTSNLPPRSGFVDSPIAKTPEDKYPKPSATLNGPLASDLPDLPPYSPEKEKTEPVHTSVLDKEQPPLPQEVKTPEKKRAENFLQEASPPLTKDLTLFLQYKSKVKKFVLPEGYSDLSIGRLQLAFIEKFSWNTHSNGADLPDIYIQDPVSGVRHELEDLSDIKDRTVLVLNIEALDEVKRHVDEGIGSLKQIIQDVKQGMSDQSIALQLVSERQQETATELARLAAAPPTIVQTGEGSKATAVASGRKLSPGHLTELQILRRDLAVMRQTYSNFQSEIQGSMTAIRSKASNVKAATINASVPHINGDGGYTYVSKGREQLNQDSDRLVTKVDDLQDTVEDLRKDVVHRGVRPLPRQLEGVAKDITRLTMELKKVEDYMKQEKPIWTKIWEKELEDVCKGRDELRLMEDLMVDLQDDLEKASETFALVEAATKEQLKDNGTGASAGNARNFSKGLNSLGNSLDQNAAKEGVLGEVRALMPNHEDRLEAIERAEKLRQRELATRNTNKLQQELTNFVEEGRLKKSGGFEEVERARTAKDERIRREVWERQNGLIMDDFGDEEFDEDEEFEGEEGVEEAGDEQLLEDVNGDEAAVDTPPSPPPAEGPAPVVNGNVS</sequence>
<dbReference type="InterPro" id="IPR022782">
    <property type="entry name" value="AIP3-like_C"/>
</dbReference>
<feature type="coiled-coil region" evidence="5">
    <location>
        <begin position="1326"/>
        <end position="1353"/>
    </location>
</feature>
<accession>A0A444S1F1</accession>
<evidence type="ECO:0000256" key="2">
    <source>
        <dbReference type="ARBA" id="ARBA00022827"/>
    </source>
</evidence>
<evidence type="ECO:0000313" key="9">
    <source>
        <dbReference type="Proteomes" id="UP000288725"/>
    </source>
</evidence>
<dbReference type="SUPFAM" id="SSF51905">
    <property type="entry name" value="FAD/NAD(P)-binding domain"/>
    <property type="match status" value="1"/>
</dbReference>
<evidence type="ECO:0000256" key="1">
    <source>
        <dbReference type="ARBA" id="ARBA00022630"/>
    </source>
</evidence>
<feature type="compositionally biased region" description="Basic and acidic residues" evidence="6">
    <location>
        <begin position="970"/>
        <end position="987"/>
    </location>
</feature>
<feature type="compositionally biased region" description="Low complexity" evidence="6">
    <location>
        <begin position="744"/>
        <end position="759"/>
    </location>
</feature>
<keyword evidence="3" id="KW-0560">Oxidoreductase</keyword>
<feature type="coiled-coil region" evidence="5">
    <location>
        <begin position="1240"/>
        <end position="1267"/>
    </location>
</feature>
<dbReference type="Pfam" id="PF03915">
    <property type="entry name" value="AIP3"/>
    <property type="match status" value="1"/>
</dbReference>
<dbReference type="InterPro" id="IPR002938">
    <property type="entry name" value="FAD-bd"/>
</dbReference>
<protein>
    <recommendedName>
        <fullName evidence="7">Actin interacting protein 3 C-terminal domain-containing protein</fullName>
    </recommendedName>
</protein>
<feature type="region of interest" description="Disordered" evidence="6">
    <location>
        <begin position="466"/>
        <end position="576"/>
    </location>
</feature>
<feature type="compositionally biased region" description="Polar residues" evidence="6">
    <location>
        <begin position="709"/>
        <end position="721"/>
    </location>
</feature>
<keyword evidence="4" id="KW-0503">Monooxygenase</keyword>
<dbReference type="GO" id="GO:0004497">
    <property type="term" value="F:monooxygenase activity"/>
    <property type="evidence" value="ECO:0007669"/>
    <property type="project" value="UniProtKB-KW"/>
</dbReference>
<evidence type="ECO:0000256" key="3">
    <source>
        <dbReference type="ARBA" id="ARBA00023002"/>
    </source>
</evidence>
<keyword evidence="2" id="KW-0274">FAD</keyword>
<evidence type="ECO:0000256" key="4">
    <source>
        <dbReference type="ARBA" id="ARBA00023033"/>
    </source>
</evidence>
<comment type="caution">
    <text evidence="8">The sequence shown here is derived from an EMBL/GenBank/DDBJ whole genome shotgun (WGS) entry which is preliminary data.</text>
</comment>
<name>A0A444S1F1_VERDA</name>
<dbReference type="Gene3D" id="1.20.58.1540">
    <property type="entry name" value="Actin interacting protein 3, C-terminal domain"/>
    <property type="match status" value="1"/>
</dbReference>
<dbReference type="EMBL" id="RSDZ01000037">
    <property type="protein sequence ID" value="RXG47227.1"/>
    <property type="molecule type" value="Genomic_DNA"/>
</dbReference>
<feature type="region of interest" description="Disordered" evidence="6">
    <location>
        <begin position="1474"/>
        <end position="1536"/>
    </location>
</feature>
<evidence type="ECO:0000259" key="7">
    <source>
        <dbReference type="SMART" id="SM00806"/>
    </source>
</evidence>
<organism evidence="8 9">
    <name type="scientific">Verticillium dahliae</name>
    <name type="common">Verticillium wilt</name>
    <dbReference type="NCBI Taxonomy" id="27337"/>
    <lineage>
        <taxon>Eukaryota</taxon>
        <taxon>Fungi</taxon>
        <taxon>Dikarya</taxon>
        <taxon>Ascomycota</taxon>
        <taxon>Pezizomycotina</taxon>
        <taxon>Sordariomycetes</taxon>
        <taxon>Hypocreomycetidae</taxon>
        <taxon>Glomerellales</taxon>
        <taxon>Plectosphaerellaceae</taxon>
        <taxon>Verticillium</taxon>
    </lineage>
</organism>
<feature type="compositionally biased region" description="Low complexity" evidence="6">
    <location>
        <begin position="550"/>
        <end position="564"/>
    </location>
</feature>
<evidence type="ECO:0000256" key="6">
    <source>
        <dbReference type="SAM" id="MobiDB-lite"/>
    </source>
</evidence>
<feature type="compositionally biased region" description="Low complexity" evidence="6">
    <location>
        <begin position="774"/>
        <end position="787"/>
    </location>
</feature>
<dbReference type="InterPro" id="IPR056279">
    <property type="entry name" value="Aip3p_Bud6_N"/>
</dbReference>
<dbReference type="PANTHER" id="PTHR46972">
    <property type="entry name" value="MONOOXYGENASE ASQM-RELATED"/>
    <property type="match status" value="1"/>
</dbReference>
<dbReference type="InterPro" id="IPR005613">
    <property type="entry name" value="AIP3_C"/>
</dbReference>
<dbReference type="PRINTS" id="PR00420">
    <property type="entry name" value="RNGMNOXGNASE"/>
</dbReference>
<feature type="domain" description="Actin interacting protein 3 C-terminal" evidence="7">
    <location>
        <begin position="1020"/>
        <end position="1461"/>
    </location>
</feature>
<keyword evidence="1" id="KW-0285">Flavoprotein</keyword>